<dbReference type="EMBL" id="KK101089">
    <property type="protein sequence ID" value="KIZ02252.1"/>
    <property type="molecule type" value="Genomic_DNA"/>
</dbReference>
<evidence type="ECO:0000313" key="2">
    <source>
        <dbReference type="EMBL" id="KIZ02252.1"/>
    </source>
</evidence>
<evidence type="ECO:0000313" key="3">
    <source>
        <dbReference type="Proteomes" id="UP000054498"/>
    </source>
</evidence>
<evidence type="ECO:0000256" key="1">
    <source>
        <dbReference type="SAM" id="MobiDB-lite"/>
    </source>
</evidence>
<gene>
    <name evidence="2" type="ORF">MNEG_5713</name>
</gene>
<name>A0A0D2MP20_9CHLO</name>
<feature type="compositionally biased region" description="Acidic residues" evidence="1">
    <location>
        <begin position="104"/>
        <end position="115"/>
    </location>
</feature>
<reference evidence="2 3" key="1">
    <citation type="journal article" date="2013" name="BMC Genomics">
        <title>Reconstruction of the lipid metabolism for the microalga Monoraphidium neglectum from its genome sequence reveals characteristics suitable for biofuel production.</title>
        <authorList>
            <person name="Bogen C."/>
            <person name="Al-Dilaimi A."/>
            <person name="Albersmeier A."/>
            <person name="Wichmann J."/>
            <person name="Grundmann M."/>
            <person name="Rupp O."/>
            <person name="Lauersen K.J."/>
            <person name="Blifernez-Klassen O."/>
            <person name="Kalinowski J."/>
            <person name="Goesmann A."/>
            <person name="Mussgnug J.H."/>
            <person name="Kruse O."/>
        </authorList>
    </citation>
    <scope>NUCLEOTIDE SEQUENCE [LARGE SCALE GENOMIC DNA]</scope>
    <source>
        <strain evidence="2 3">SAG 48.87</strain>
    </source>
</reference>
<proteinExistence type="predicted"/>
<dbReference type="GeneID" id="25738590"/>
<dbReference type="RefSeq" id="XP_013901271.1">
    <property type="nucleotide sequence ID" value="XM_014045817.1"/>
</dbReference>
<accession>A0A0D2MP20</accession>
<protein>
    <submittedName>
        <fullName evidence="2">Uncharacterized protein</fullName>
    </submittedName>
</protein>
<dbReference type="KEGG" id="mng:MNEG_5713"/>
<dbReference type="Proteomes" id="UP000054498">
    <property type="component" value="Unassembled WGS sequence"/>
</dbReference>
<sequence>MVPGVIASPSLDALRMMQLQQLRLQAQAQRRGSAAAAEGITEGDEADAEQESGQDEEEEDEEEDEGGDTRAPPYQAQSGARQDGDTARQGGSIGGGIGGGSTADGDDTEETEEREDAAGASDSGDWGPGECVREEDSVRLSFTQENVIDPQQHSFSTVM</sequence>
<feature type="region of interest" description="Disordered" evidence="1">
    <location>
        <begin position="24"/>
        <end position="137"/>
    </location>
</feature>
<organism evidence="2 3">
    <name type="scientific">Monoraphidium neglectum</name>
    <dbReference type="NCBI Taxonomy" id="145388"/>
    <lineage>
        <taxon>Eukaryota</taxon>
        <taxon>Viridiplantae</taxon>
        <taxon>Chlorophyta</taxon>
        <taxon>core chlorophytes</taxon>
        <taxon>Chlorophyceae</taxon>
        <taxon>CS clade</taxon>
        <taxon>Sphaeropleales</taxon>
        <taxon>Selenastraceae</taxon>
        <taxon>Monoraphidium</taxon>
    </lineage>
</organism>
<feature type="compositionally biased region" description="Low complexity" evidence="1">
    <location>
        <begin position="24"/>
        <end position="37"/>
    </location>
</feature>
<feature type="compositionally biased region" description="Acidic residues" evidence="1">
    <location>
        <begin position="41"/>
        <end position="66"/>
    </location>
</feature>
<dbReference type="AlphaFoldDB" id="A0A0D2MP20"/>
<feature type="compositionally biased region" description="Gly residues" evidence="1">
    <location>
        <begin position="91"/>
        <end position="102"/>
    </location>
</feature>
<keyword evidence="3" id="KW-1185">Reference proteome</keyword>